<dbReference type="AlphaFoldDB" id="G9YFC2"/>
<gene>
    <name evidence="1" type="ORF">HMPREF0080_00333</name>
</gene>
<sequence length="86" mass="9875">MHGNDEKILNIPEKPAFIYLPVFCSLCRFNMHNTPSVLPRRIGAVPAVRTAAGIKIVRVFDTYRGDDRFHQLLRNRADISGRIRKI</sequence>
<dbReference type="STRING" id="861450.HMPREF0080_00333"/>
<dbReference type="HOGENOM" id="CLU_2491020_0_0_9"/>
<protein>
    <submittedName>
        <fullName evidence="1">Uncharacterized protein</fullName>
    </submittedName>
</protein>
<evidence type="ECO:0000313" key="2">
    <source>
        <dbReference type="Proteomes" id="UP000005481"/>
    </source>
</evidence>
<keyword evidence="2" id="KW-1185">Reference proteome</keyword>
<organism evidence="1 2">
    <name type="scientific">Anaeroglobus geminatus F0357</name>
    <dbReference type="NCBI Taxonomy" id="861450"/>
    <lineage>
        <taxon>Bacteria</taxon>
        <taxon>Bacillati</taxon>
        <taxon>Bacillota</taxon>
        <taxon>Negativicutes</taxon>
        <taxon>Veillonellales</taxon>
        <taxon>Veillonellaceae</taxon>
        <taxon>Anaeroglobus</taxon>
    </lineage>
</organism>
<evidence type="ECO:0000313" key="1">
    <source>
        <dbReference type="EMBL" id="EHM43089.1"/>
    </source>
</evidence>
<dbReference type="Proteomes" id="UP000005481">
    <property type="component" value="Unassembled WGS sequence"/>
</dbReference>
<reference evidence="1 2" key="1">
    <citation type="submission" date="2011-08" db="EMBL/GenBank/DDBJ databases">
        <authorList>
            <person name="Weinstock G."/>
            <person name="Sodergren E."/>
            <person name="Clifton S."/>
            <person name="Fulton L."/>
            <person name="Fulton B."/>
            <person name="Courtney L."/>
            <person name="Fronick C."/>
            <person name="Harrison M."/>
            <person name="Strong C."/>
            <person name="Farmer C."/>
            <person name="Delahaunty K."/>
            <person name="Markovic C."/>
            <person name="Hall O."/>
            <person name="Minx P."/>
            <person name="Tomlinson C."/>
            <person name="Mitreva M."/>
            <person name="Hou S."/>
            <person name="Chen J."/>
            <person name="Wollam A."/>
            <person name="Pepin K.H."/>
            <person name="Johnson M."/>
            <person name="Bhonagiri V."/>
            <person name="Zhang X."/>
            <person name="Suruliraj S."/>
            <person name="Warren W."/>
            <person name="Chinwalla A."/>
            <person name="Mardis E.R."/>
            <person name="Wilson R.K."/>
        </authorList>
    </citation>
    <scope>NUCLEOTIDE SEQUENCE [LARGE SCALE GENOMIC DNA]</scope>
    <source>
        <strain evidence="1 2">F0357</strain>
    </source>
</reference>
<accession>G9YFC2</accession>
<dbReference type="EMBL" id="AGCJ01000012">
    <property type="protein sequence ID" value="EHM43089.1"/>
    <property type="molecule type" value="Genomic_DNA"/>
</dbReference>
<name>G9YFC2_9FIRM</name>
<comment type="caution">
    <text evidence="1">The sequence shown here is derived from an EMBL/GenBank/DDBJ whole genome shotgun (WGS) entry which is preliminary data.</text>
</comment>
<proteinExistence type="predicted"/>